<dbReference type="Proteomes" id="UP001165064">
    <property type="component" value="Unassembled WGS sequence"/>
</dbReference>
<comment type="caution">
    <text evidence="1">The sequence shown here is derived from an EMBL/GenBank/DDBJ whole genome shotgun (WGS) entry which is preliminary data.</text>
</comment>
<sequence length="147" mass="16801">MIKADFHNFNRLLNTSKTSSETSPDDGKPPTSFQCLYLSYLNRFGVECDTEGESKNNLKSFSEKRVRGLTKRLNSVELNNSGNLVFHYEKRDSAVYCLPNLTTQLSDIKQKISERGRKSESRVIRDHCKHSNMNSQLSYDELSDIGV</sequence>
<name>A0ACB5T350_AMBMO</name>
<evidence type="ECO:0000313" key="2">
    <source>
        <dbReference type="Proteomes" id="UP001165064"/>
    </source>
</evidence>
<reference evidence="1" key="1">
    <citation type="submission" date="2023-04" db="EMBL/GenBank/DDBJ databases">
        <title>Ambrosiozyma monospora NBRC 10751.</title>
        <authorList>
            <person name="Ichikawa N."/>
            <person name="Sato H."/>
            <person name="Tonouchi N."/>
        </authorList>
    </citation>
    <scope>NUCLEOTIDE SEQUENCE</scope>
    <source>
        <strain evidence="1">NBRC 10751</strain>
    </source>
</reference>
<evidence type="ECO:0000313" key="1">
    <source>
        <dbReference type="EMBL" id="GME80447.1"/>
    </source>
</evidence>
<gene>
    <name evidence="1" type="ORF">Amon02_000446300</name>
</gene>
<protein>
    <submittedName>
        <fullName evidence="1">Unnamed protein product</fullName>
    </submittedName>
</protein>
<keyword evidence="2" id="KW-1185">Reference proteome</keyword>
<proteinExistence type="predicted"/>
<organism evidence="1 2">
    <name type="scientific">Ambrosiozyma monospora</name>
    <name type="common">Yeast</name>
    <name type="synonym">Endomycopsis monosporus</name>
    <dbReference type="NCBI Taxonomy" id="43982"/>
    <lineage>
        <taxon>Eukaryota</taxon>
        <taxon>Fungi</taxon>
        <taxon>Dikarya</taxon>
        <taxon>Ascomycota</taxon>
        <taxon>Saccharomycotina</taxon>
        <taxon>Pichiomycetes</taxon>
        <taxon>Pichiales</taxon>
        <taxon>Pichiaceae</taxon>
        <taxon>Ambrosiozyma</taxon>
    </lineage>
</organism>
<accession>A0ACB5T350</accession>
<dbReference type="EMBL" id="BSXS01003070">
    <property type="protein sequence ID" value="GME80447.1"/>
    <property type="molecule type" value="Genomic_DNA"/>
</dbReference>